<evidence type="ECO:0000313" key="3">
    <source>
        <dbReference type="EMBL" id="MFC3003504.1"/>
    </source>
</evidence>
<accession>A0ABV7C377</accession>
<reference evidence="4" key="1">
    <citation type="journal article" date="2019" name="Int. J. Syst. Evol. Microbiol.">
        <title>The Global Catalogue of Microorganisms (GCM) 10K type strain sequencing project: providing services to taxonomists for standard genome sequencing and annotation.</title>
        <authorList>
            <consortium name="The Broad Institute Genomics Platform"/>
            <consortium name="The Broad Institute Genome Sequencing Center for Infectious Disease"/>
            <person name="Wu L."/>
            <person name="Ma J."/>
        </authorList>
    </citation>
    <scope>NUCLEOTIDE SEQUENCE [LARGE SCALE GENOMIC DNA]</scope>
    <source>
        <strain evidence="4">CGMCC 1.16855</strain>
    </source>
</reference>
<organism evidence="3 4">
    <name type="scientific">Falsiroseomonas tokyonensis</name>
    <dbReference type="NCBI Taxonomy" id="430521"/>
    <lineage>
        <taxon>Bacteria</taxon>
        <taxon>Pseudomonadati</taxon>
        <taxon>Pseudomonadota</taxon>
        <taxon>Alphaproteobacteria</taxon>
        <taxon>Acetobacterales</taxon>
        <taxon>Roseomonadaceae</taxon>
        <taxon>Falsiroseomonas</taxon>
    </lineage>
</organism>
<keyword evidence="4" id="KW-1185">Reference proteome</keyword>
<feature type="domain" description="UspA" evidence="2">
    <location>
        <begin position="5"/>
        <end position="120"/>
    </location>
</feature>
<comment type="caution">
    <text evidence="3">The sequence shown here is derived from an EMBL/GenBank/DDBJ whole genome shotgun (WGS) entry which is preliminary data.</text>
</comment>
<dbReference type="PANTHER" id="PTHR46268:SF15">
    <property type="entry name" value="UNIVERSAL STRESS PROTEIN HP_0031"/>
    <property type="match status" value="1"/>
</dbReference>
<proteinExistence type="inferred from homology"/>
<evidence type="ECO:0000259" key="2">
    <source>
        <dbReference type="Pfam" id="PF00582"/>
    </source>
</evidence>
<dbReference type="InterPro" id="IPR006016">
    <property type="entry name" value="UspA"/>
</dbReference>
<gene>
    <name evidence="3" type="ORF">ACFOD3_26660</name>
</gene>
<dbReference type="EMBL" id="JBHRSB010000012">
    <property type="protein sequence ID" value="MFC3003504.1"/>
    <property type="molecule type" value="Genomic_DNA"/>
</dbReference>
<dbReference type="CDD" id="cd00293">
    <property type="entry name" value="USP-like"/>
    <property type="match status" value="1"/>
</dbReference>
<sequence>MHITDILVHLDATAQGRQRLRLAADLARRHQAHLTGLHVYDILMPLVVGDAGGSAALLGEIMERMRQDALAAATEVEAAFRERLRQDALAGEWRLVEGAAPEQVALHGRYADLLVVGQEDGEGAATNDGAVIAAALFSSGRPVLIMPHSGRFDTIGRRVLIGWNAGREAARAVHDALPLMAGAESVTVLAVNPRTGIGRHGEEPGADIARHLARHGLPVTVERCDAAEIGVGDILLNRAADLGTDLIVVGAYGHARIRELVLGGVTRTLLRQMTVPVLMSH</sequence>
<dbReference type="Proteomes" id="UP001595420">
    <property type="component" value="Unassembled WGS sequence"/>
</dbReference>
<dbReference type="Pfam" id="PF00582">
    <property type="entry name" value="Usp"/>
    <property type="match status" value="2"/>
</dbReference>
<name>A0ABV7C377_9PROT</name>
<dbReference type="PANTHER" id="PTHR46268">
    <property type="entry name" value="STRESS RESPONSE PROTEIN NHAX"/>
    <property type="match status" value="1"/>
</dbReference>
<dbReference type="RefSeq" id="WP_216839960.1">
    <property type="nucleotide sequence ID" value="NZ_JAFNJS010000012.1"/>
</dbReference>
<protein>
    <submittedName>
        <fullName evidence="3">Universal stress protein</fullName>
    </submittedName>
</protein>
<comment type="similarity">
    <text evidence="1">Belongs to the universal stress protein A family.</text>
</comment>
<feature type="domain" description="UspA" evidence="2">
    <location>
        <begin position="213"/>
        <end position="279"/>
    </location>
</feature>
<evidence type="ECO:0000256" key="1">
    <source>
        <dbReference type="ARBA" id="ARBA00008791"/>
    </source>
</evidence>
<evidence type="ECO:0000313" key="4">
    <source>
        <dbReference type="Proteomes" id="UP001595420"/>
    </source>
</evidence>